<proteinExistence type="predicted"/>
<dbReference type="STRING" id="294671.YLM1_0617"/>
<protein>
    <submittedName>
        <fullName evidence="1">Uncharacterized protein</fullName>
    </submittedName>
</protein>
<reference evidence="4" key="3">
    <citation type="submission" date="2016-10" db="EMBL/GenBank/DDBJ databases">
        <authorList>
            <person name="Varghese N."/>
        </authorList>
    </citation>
    <scope>NUCLEOTIDE SEQUENCE [LARGE SCALE GENOMIC DNA]</scope>
    <source>
        <strain evidence="4">DSM 16632</strain>
    </source>
</reference>
<gene>
    <name evidence="2" type="ORF">SAMN02910297_00926</name>
    <name evidence="1" type="ORF">YLM1_0617</name>
</gene>
<evidence type="ECO:0000313" key="2">
    <source>
        <dbReference type="EMBL" id="SFL45552.1"/>
    </source>
</evidence>
<dbReference type="OrthoDB" id="384551at2157"/>
<dbReference type="KEGG" id="mol:YLM1_0617"/>
<dbReference type="Proteomes" id="UP000066376">
    <property type="component" value="Chromosome"/>
</dbReference>
<dbReference type="GeneID" id="28488914"/>
<evidence type="ECO:0000313" key="4">
    <source>
        <dbReference type="Proteomes" id="UP000183442"/>
    </source>
</evidence>
<reference evidence="3" key="2">
    <citation type="submission" date="2016-02" db="EMBL/GenBank/DDBJ databases">
        <title>The draft genome sequence of the rumen methanogen Methanobrevibacter olleyae YLM1.</title>
        <authorList>
            <consortium name="New Zealand Agricultural Greenhouse Gas Research Centre/Pastoral Greenhouse Gas Research Consortium"/>
            <person name="Kelly W.J."/>
            <person name="Li D."/>
            <person name="Lambie S.C."/>
            <person name="Attwood G.T."/>
            <person name="Altermann E."/>
            <person name="Leahy S.C."/>
        </authorList>
    </citation>
    <scope>NUCLEOTIDE SEQUENCE [LARGE SCALE GENOMIC DNA]</scope>
    <source>
        <strain evidence="3">YLM1</strain>
    </source>
</reference>
<sequence length="212" mass="25448">MFSIAYTFLIDPFNNNSINAFRKYSAIFWSNLVKEEFDKVFISKKEVLVRFYKKLLKDLKQEKVLNLRFNDLNKYIKQGTSIKKDYKQIKSSLSSFWDRYVDESFPSLDSLEIAINLCLRDLRIVSYKRKTDWENYSQLTEKRTNKYFNLNNKLRRNGVHPPDNEIVLDAHDHNLKTSYDLDFITFDKNCYDGAKLADFSFHDVKFIWDFTF</sequence>
<dbReference type="EMBL" id="CP014265">
    <property type="protein sequence ID" value="AMK15174.1"/>
    <property type="molecule type" value="Genomic_DNA"/>
</dbReference>
<evidence type="ECO:0000313" key="3">
    <source>
        <dbReference type="Proteomes" id="UP000066376"/>
    </source>
</evidence>
<keyword evidence="3" id="KW-1185">Reference proteome</keyword>
<reference evidence="2" key="4">
    <citation type="submission" date="2016-10" db="EMBL/GenBank/DDBJ databases">
        <authorList>
            <person name="de Groot N.N."/>
        </authorList>
    </citation>
    <scope>NUCLEOTIDE SEQUENCE [LARGE SCALE GENOMIC DNA]</scope>
    <source>
        <strain evidence="2">DSM 16632</strain>
    </source>
</reference>
<dbReference type="PATRIC" id="fig|294671.3.peg.641"/>
<name>A0A126QZD0_METOL</name>
<organism evidence="1 3">
    <name type="scientific">Methanobrevibacter olleyae</name>
    <dbReference type="NCBI Taxonomy" id="294671"/>
    <lineage>
        <taxon>Archaea</taxon>
        <taxon>Methanobacteriati</taxon>
        <taxon>Methanobacteriota</taxon>
        <taxon>Methanomada group</taxon>
        <taxon>Methanobacteria</taxon>
        <taxon>Methanobacteriales</taxon>
        <taxon>Methanobacteriaceae</taxon>
        <taxon>Methanobrevibacter</taxon>
    </lineage>
</organism>
<dbReference type="AlphaFoldDB" id="A0A126QZD0"/>
<dbReference type="Proteomes" id="UP000183442">
    <property type="component" value="Unassembled WGS sequence"/>
</dbReference>
<dbReference type="RefSeq" id="WP_067146192.1">
    <property type="nucleotide sequence ID" value="NZ_CP014265.1"/>
</dbReference>
<evidence type="ECO:0000313" key="1">
    <source>
        <dbReference type="EMBL" id="AMK15174.1"/>
    </source>
</evidence>
<reference evidence="1 3" key="1">
    <citation type="journal article" date="2016" name="Genome Announc.">
        <title>Draft Genome Sequence of the Rumen Methanogen Methanobrevibacter olleyae YLM1.</title>
        <authorList>
            <person name="Kelly W.J."/>
            <person name="Li D."/>
            <person name="Lambie S.C."/>
            <person name="Cox F."/>
            <person name="Attwood G.T."/>
            <person name="Altermann E."/>
            <person name="Leahy S.C."/>
        </authorList>
    </citation>
    <scope>NUCLEOTIDE SEQUENCE [LARGE SCALE GENOMIC DNA]</scope>
    <source>
        <strain evidence="1 3">YLM1</strain>
    </source>
</reference>
<accession>A0A126QZD0</accession>
<dbReference type="EMBL" id="FOTL01000012">
    <property type="protein sequence ID" value="SFL45552.1"/>
    <property type="molecule type" value="Genomic_DNA"/>
</dbReference>